<keyword evidence="2" id="KW-1185">Reference proteome</keyword>
<evidence type="ECO:0000313" key="1">
    <source>
        <dbReference type="EMBL" id="MFM9330258.1"/>
    </source>
</evidence>
<sequence length="565" mass="64111">MISQLSYRYIQMEVRANDDYYLKQILDKVDQYLTVNFSSFQTILFSLQTSVQANLGNTDMIRDQVRQLYELNSNYVNNIYLINSDLSIIGGSTATRIFDEALPDRKPLLEAADKNRRATFVSEPYQSAYSGWTVTMVRYLSGTPVPLAVAVDLDLNAIEEALFKINKQEQMNLALITSTGKIIAGFSENREPLEVDDHMFFIGETSGEQILDSSGSSMQVSTKEGNPVSILKQPTEKFNWFIISINDESRLEAALARLQTYYFGLLLAGLVLSLLISYFIAKYIRIPLYYLKAKMNRVEQGDLNVTISIKRSDEFGELSRAFDRMLQQIGELMQRSEQQNELRRRLEIQVLQSQINPHFLYNTLGSISNVVRLGQLDKVDVVIGSLISLLEYGISEASEQVELRYELQNVSDYIAIQNIRYNRSFQLIEQIEEGLMAFPVFRMLLQPLVENSVFHGYSGGQLEGSIAIRAYGEGEFTVIEVEDQGAGITKDKLGHLLVPDSAGLEPKRKRIGMNNIHERIKLHYGEQYGLQIISIPGRGTKVRALFPPSPAKELHKDENLHLPHC</sequence>
<proteinExistence type="predicted"/>
<evidence type="ECO:0000313" key="2">
    <source>
        <dbReference type="Proteomes" id="UP001631969"/>
    </source>
</evidence>
<accession>A0ACC7NZT2</accession>
<gene>
    <name evidence="1" type="ORF">ACI1P1_18320</name>
</gene>
<name>A0ACC7NZT2_9BACL</name>
<protein>
    <submittedName>
        <fullName evidence="1">Histidine kinase</fullName>
    </submittedName>
</protein>
<keyword evidence="1" id="KW-0808">Transferase</keyword>
<keyword evidence="1" id="KW-0418">Kinase</keyword>
<comment type="caution">
    <text evidence="1">The sequence shown here is derived from an EMBL/GenBank/DDBJ whole genome shotgun (WGS) entry which is preliminary data.</text>
</comment>
<reference evidence="1" key="1">
    <citation type="submission" date="2024-12" db="EMBL/GenBank/DDBJ databases">
        <authorList>
            <person name="Wu N."/>
        </authorList>
    </citation>
    <scope>NUCLEOTIDE SEQUENCE</scope>
    <source>
        <strain evidence="1">P15</strain>
    </source>
</reference>
<dbReference type="Proteomes" id="UP001631969">
    <property type="component" value="Unassembled WGS sequence"/>
</dbReference>
<dbReference type="EMBL" id="JBJURJ010000012">
    <property type="protein sequence ID" value="MFM9330258.1"/>
    <property type="molecule type" value="Genomic_DNA"/>
</dbReference>
<organism evidence="1 2">
    <name type="scientific">Paenibacillus mesotrionivorans</name>
    <dbReference type="NCBI Taxonomy" id="3160968"/>
    <lineage>
        <taxon>Bacteria</taxon>
        <taxon>Bacillati</taxon>
        <taxon>Bacillota</taxon>
        <taxon>Bacilli</taxon>
        <taxon>Bacillales</taxon>
        <taxon>Paenibacillaceae</taxon>
        <taxon>Paenibacillus</taxon>
    </lineage>
</organism>